<keyword evidence="1" id="KW-0732">Signal</keyword>
<dbReference type="Proteomes" id="UP001165263">
    <property type="component" value="Unassembled WGS sequence"/>
</dbReference>
<keyword evidence="3" id="KW-1185">Reference proteome</keyword>
<name>A0ABT2C1A0_9BURK</name>
<feature type="chain" id="PRO_5045720815" description="DUF5666 domain-containing protein" evidence="1">
    <location>
        <begin position="22"/>
        <end position="210"/>
    </location>
</feature>
<proteinExistence type="predicted"/>
<gene>
    <name evidence="2" type="ORF">NX786_17635</name>
</gene>
<evidence type="ECO:0008006" key="4">
    <source>
        <dbReference type="Google" id="ProtNLM"/>
    </source>
</evidence>
<reference evidence="2" key="1">
    <citation type="submission" date="2022-08" db="EMBL/GenBank/DDBJ databases">
        <title>Reclassification of Massilia species as members of the genera Telluria, Duganella, Pseudoduganella, Mokoshia gen. nov. and Zemynaea gen. nov. using orthogonal and non-orthogonal genome-based approaches.</title>
        <authorList>
            <person name="Bowman J.P."/>
        </authorList>
    </citation>
    <scope>NUCLEOTIDE SEQUENCE</scope>
    <source>
        <strain evidence="2">LMG 11547</strain>
    </source>
</reference>
<evidence type="ECO:0000313" key="2">
    <source>
        <dbReference type="EMBL" id="MCS0631158.1"/>
    </source>
</evidence>
<sequence>MKMKSMCLVFALAGALGPASAALAQPLQVQAPPTGFSGELVSYTDDSVTLTDKDGRQVVVAMTPGWSVSRPRSLPATALKPGDFVATANKVVDERTGQSTELRIMEPGYRPEYGTHLMARSGTAMTHGTVGNVRQTAAGVELDVAYPGGARHLILADGMTITGYEPLARGVLKPGTRVSAVVRKGEDGIPRAGRLTLDQNINEKETGHEQ</sequence>
<evidence type="ECO:0000313" key="3">
    <source>
        <dbReference type="Proteomes" id="UP001165263"/>
    </source>
</evidence>
<feature type="signal peptide" evidence="1">
    <location>
        <begin position="1"/>
        <end position="21"/>
    </location>
</feature>
<evidence type="ECO:0000256" key="1">
    <source>
        <dbReference type="SAM" id="SignalP"/>
    </source>
</evidence>
<comment type="caution">
    <text evidence="2">The sequence shown here is derived from an EMBL/GenBank/DDBJ whole genome shotgun (WGS) entry which is preliminary data.</text>
</comment>
<accession>A0ABT2C1A0</accession>
<protein>
    <recommendedName>
        <fullName evidence="4">DUF5666 domain-containing protein</fullName>
    </recommendedName>
</protein>
<dbReference type="EMBL" id="JANUHC010000006">
    <property type="protein sequence ID" value="MCS0631158.1"/>
    <property type="molecule type" value="Genomic_DNA"/>
</dbReference>
<dbReference type="RefSeq" id="WP_259450240.1">
    <property type="nucleotide sequence ID" value="NZ_CP119520.1"/>
</dbReference>
<organism evidence="2 3">
    <name type="scientific">Telluria mixta</name>
    <dbReference type="NCBI Taxonomy" id="34071"/>
    <lineage>
        <taxon>Bacteria</taxon>
        <taxon>Pseudomonadati</taxon>
        <taxon>Pseudomonadota</taxon>
        <taxon>Betaproteobacteria</taxon>
        <taxon>Burkholderiales</taxon>
        <taxon>Oxalobacteraceae</taxon>
        <taxon>Telluria group</taxon>
        <taxon>Telluria</taxon>
    </lineage>
</organism>